<evidence type="ECO:0000259" key="5">
    <source>
        <dbReference type="PROSITE" id="PS50819"/>
    </source>
</evidence>
<dbReference type="Gene3D" id="3.10.28.10">
    <property type="entry name" value="Homing endonucleases"/>
    <property type="match status" value="1"/>
</dbReference>
<feature type="domain" description="C2H2-type" evidence="4">
    <location>
        <begin position="605"/>
        <end position="633"/>
    </location>
</feature>
<dbReference type="InterPro" id="IPR013087">
    <property type="entry name" value="Znf_C2H2_type"/>
</dbReference>
<dbReference type="PROSITE" id="PS50157">
    <property type="entry name" value="ZINC_FINGER_C2H2_2"/>
    <property type="match status" value="1"/>
</dbReference>
<evidence type="ECO:0000256" key="3">
    <source>
        <dbReference type="SAM" id="MobiDB-lite"/>
    </source>
</evidence>
<dbReference type="PROSITE" id="PS50819">
    <property type="entry name" value="INTEIN_ENDONUCLEASE"/>
    <property type="match status" value="1"/>
</dbReference>
<dbReference type="SUPFAM" id="SSF51294">
    <property type="entry name" value="Hedgehog/intein (Hint) domain"/>
    <property type="match status" value="1"/>
</dbReference>
<dbReference type="PROSITE" id="PS00028">
    <property type="entry name" value="ZINC_FINGER_C2H2_1"/>
    <property type="match status" value="1"/>
</dbReference>
<organism evidence="6 7">
    <name type="scientific">Dactylosporangium roseum</name>
    <dbReference type="NCBI Taxonomy" id="47989"/>
    <lineage>
        <taxon>Bacteria</taxon>
        <taxon>Bacillati</taxon>
        <taxon>Actinomycetota</taxon>
        <taxon>Actinomycetes</taxon>
        <taxon>Micromonosporales</taxon>
        <taxon>Micromonosporaceae</taxon>
        <taxon>Dactylosporangium</taxon>
    </lineage>
</organism>
<evidence type="ECO:0000313" key="6">
    <source>
        <dbReference type="EMBL" id="UWZ37850.1"/>
    </source>
</evidence>
<evidence type="ECO:0000256" key="2">
    <source>
        <dbReference type="ARBA" id="ARBA00023000"/>
    </source>
</evidence>
<name>A0ABY5Z720_9ACTN</name>
<dbReference type="Gene3D" id="2.170.16.10">
    <property type="entry name" value="Hedgehog/Intein (Hint) domain"/>
    <property type="match status" value="1"/>
</dbReference>
<dbReference type="EMBL" id="CP073721">
    <property type="protein sequence ID" value="UWZ37850.1"/>
    <property type="molecule type" value="Genomic_DNA"/>
</dbReference>
<dbReference type="PROSITE" id="PS50817">
    <property type="entry name" value="INTEIN_N_TER"/>
    <property type="match status" value="1"/>
</dbReference>
<proteinExistence type="predicted"/>
<evidence type="ECO:0000259" key="4">
    <source>
        <dbReference type="PROSITE" id="PS50157"/>
    </source>
</evidence>
<keyword evidence="1" id="KW-0068">Autocatalytic cleavage</keyword>
<keyword evidence="7" id="KW-1185">Reference proteome</keyword>
<gene>
    <name evidence="6" type="ORF">Drose_06130</name>
</gene>
<accession>A0ABY5Z720</accession>
<evidence type="ECO:0008006" key="8">
    <source>
        <dbReference type="Google" id="ProtNLM"/>
    </source>
</evidence>
<dbReference type="RefSeq" id="WP_260727214.1">
    <property type="nucleotide sequence ID" value="NZ_BAAABS010000033.1"/>
</dbReference>
<keyword evidence="2" id="KW-0651">Protein splicing</keyword>
<dbReference type="InterPro" id="IPR004042">
    <property type="entry name" value="Intein_endonuc_central"/>
</dbReference>
<feature type="domain" description="DOD-type homing endonuclease" evidence="5">
    <location>
        <begin position="675"/>
        <end position="810"/>
    </location>
</feature>
<dbReference type="Proteomes" id="UP001058271">
    <property type="component" value="Chromosome"/>
</dbReference>
<feature type="region of interest" description="Disordered" evidence="3">
    <location>
        <begin position="348"/>
        <end position="380"/>
    </location>
</feature>
<dbReference type="InterPro" id="IPR027434">
    <property type="entry name" value="Homing_endonucl"/>
</dbReference>
<reference evidence="6" key="1">
    <citation type="submission" date="2021-04" db="EMBL/GenBank/DDBJ databases">
        <title>Biosynthetic gene clusters of Dactylosporangioum roseum.</title>
        <authorList>
            <person name="Hartkoorn R.C."/>
            <person name="Beaudoing E."/>
            <person name="Hot D."/>
            <person name="Moureu S."/>
        </authorList>
    </citation>
    <scope>NUCLEOTIDE SEQUENCE</scope>
    <source>
        <strain evidence="6">NRRL B-16295</strain>
    </source>
</reference>
<evidence type="ECO:0000313" key="7">
    <source>
        <dbReference type="Proteomes" id="UP001058271"/>
    </source>
</evidence>
<sequence>MSLITSYEQVQARIDANARSLGDIGDEYKRTGQVSAESIAQMVRQNPQLRDLTEILRDQGLTVEDLGRSYQSNLALQGRVLAAARERAEADAAAYRKAFQDDLGFGSNTELRERAERSRELVKSLQKSYDDAKLYADAYAGAAERAGDATDMTSEAFGKANPTVKALADSYKILSDSTSTAADKAKALKDAEDALFGAARDADQAAVDQARAVQNTNKVLDDRAAITAKGAKQLDVNTDAGLRLRESLKDQLSAINATFRANVANGMSIEEATRKHDEEVAALKKNATQHGVNAGAVQHLIDIYGKVPPSATTDVAIRGLDATRSQLDELLAYQLALRTGITLAEARDKVSPQITSPGGKGQSRGGHLHTGGPVVGPGTGTSDDVPAMERGTGAPFWLSNGEFVQPTASVDYYGQGFMEAIRRRAIPRQAVRGYADGGLVQQILAEHYPYPVGVEQTRIPSRAEVAAAVRYVFSTSTWPSSPAAQRGDSGVWRAVVRMIQGTGPLSGKFGNAYRPGDPLWHGCVPMDTRILTRRGWLTYDDVVVGKDETVGYNPQTGKNEWTLIVALHHYEDAEVWRLQNSWFTAEVTPDHKWLADQQVTVQTETVCTECGREFATGRGMTKHRADVHGVLTPRRERYEEQLVATRDFKQSTRVHLAKPADLGSRLPITDDEAELIGWIFADGYMEPYGPTIVQSKPAQVRYLRTFMAGFPHRVYRRPAEGHQKYEVFRFALTWECWQDLSARSKASKAEALDFVYSLSVSQRRAFVRGFLAADGTRDPRTSDERLGYAAFQVSGPVAEAIKVAAYLEGYRPDTRVKTMFDKDRFGTRPLECIGFRTPVVKSRHLRVVDKRIADVWCPTTTLGTWTARQGEEIFLTGNSGRAVDWMGYNQDALASFLARQRPLELIHRTNTRDYAYTRGRDKGSFNNRLMEEHRNHIHIAMRTGGLVGASVPFGVYDSGGRLPQGLSIAYNGTGRPEQVLTSRQMGDMEQAATARPVVQNFYPAAQIDERALAMMSARRFAALGVR</sequence>
<protein>
    <recommendedName>
        <fullName evidence="8">C2H2-type domain-containing protein</fullName>
    </recommendedName>
</protein>
<dbReference type="InterPro" id="IPR036844">
    <property type="entry name" value="Hint_dom_sf"/>
</dbReference>
<dbReference type="InterPro" id="IPR006141">
    <property type="entry name" value="Intein_N"/>
</dbReference>
<evidence type="ECO:0000256" key="1">
    <source>
        <dbReference type="ARBA" id="ARBA00022813"/>
    </source>
</evidence>